<evidence type="ECO:0000313" key="1">
    <source>
        <dbReference type="EMBL" id="KAG4304686.1"/>
    </source>
</evidence>
<reference evidence="1 2" key="1">
    <citation type="journal article" date="2021" name="Commun. Biol.">
        <title>Genomic insights into the host specific adaptation of the Pneumocystis genus.</title>
        <authorList>
            <person name="Cisse O.H."/>
            <person name="Ma L."/>
            <person name="Dekker J.P."/>
            <person name="Khil P.P."/>
            <person name="Youn J.-H."/>
            <person name="Brenchley J.M."/>
            <person name="Blair R."/>
            <person name="Pahar B."/>
            <person name="Chabe M."/>
            <person name="Van Rompay K.K.A."/>
            <person name="Keesler R."/>
            <person name="Sukura A."/>
            <person name="Hirsch V."/>
            <person name="Kutty G."/>
            <person name="Liu Y."/>
            <person name="Peng L."/>
            <person name="Chen J."/>
            <person name="Song J."/>
            <person name="Weissenbacher-Lang C."/>
            <person name="Xu J."/>
            <person name="Upham N.S."/>
            <person name="Stajich J.E."/>
            <person name="Cuomo C.A."/>
            <person name="Cushion M.T."/>
            <person name="Kovacs J.A."/>
        </authorList>
    </citation>
    <scope>NUCLEOTIDE SEQUENCE [LARGE SCALE GENOMIC DNA]</scope>
    <source>
        <strain evidence="1 2">RABM</strain>
    </source>
</reference>
<evidence type="ECO:0000313" key="2">
    <source>
        <dbReference type="Proteomes" id="UP000768646"/>
    </source>
</evidence>
<name>A0ACB7CAR2_9ASCO</name>
<accession>A0ACB7CAR2</accession>
<organism evidence="1 2">
    <name type="scientific">Pneumocystis oryctolagi</name>
    <dbReference type="NCBI Taxonomy" id="42067"/>
    <lineage>
        <taxon>Eukaryota</taxon>
        <taxon>Fungi</taxon>
        <taxon>Dikarya</taxon>
        <taxon>Ascomycota</taxon>
        <taxon>Taphrinomycotina</taxon>
        <taxon>Pneumocystomycetes</taxon>
        <taxon>Pneumocystaceae</taxon>
        <taxon>Pneumocystis</taxon>
    </lineage>
</organism>
<feature type="non-terminal residue" evidence="1">
    <location>
        <position position="1"/>
    </location>
</feature>
<proteinExistence type="predicted"/>
<sequence>VFSMAVRRTKPIFSINFFQFYRNFQKTAAKNNEYSRFSLSQVNGVNVISRDLKGPSASLSVVVRSGSRYEPVPGIAHLLQRFAFKNTEKRSSMRIFKEVGLLGGDVFSNLSRENLVHSAQFLREDLAYFVELFSEGYISVLKAAVYELDEAVLPYALFEDKRRHSTPSMFGFDTIHELAFRRGLGNPLLTNERNYAAVEMIKDYAKKSYVKNNLVILATNVNHSELIDFVKEYFSSLPLGTAASSPETIYYGGENRIPFKTHIGHFIISFPRPAAFTPLSEEYLLLSYLLGMGSRIKWSYGNSPFGNIEKSLSNGTVLLSNNFAYSDMGLFCIYVYGPIGTLKKAAKSSIEVLRSMVKTICDEDIKKAISQVKYSLLDLDTKQAKVHEDVGLHYLTSGSLLDYESIVSRIEKITLSRMKSAISKIIETKPSIVMIGDTNRLPYYDEL</sequence>
<dbReference type="Proteomes" id="UP000768646">
    <property type="component" value="Unassembled WGS sequence"/>
</dbReference>
<gene>
    <name evidence="1" type="ORF">PORY_001739</name>
</gene>
<comment type="caution">
    <text evidence="1">The sequence shown here is derived from an EMBL/GenBank/DDBJ whole genome shotgun (WGS) entry which is preliminary data.</text>
</comment>
<dbReference type="EMBL" id="JABTEG010000006">
    <property type="protein sequence ID" value="KAG4304686.1"/>
    <property type="molecule type" value="Genomic_DNA"/>
</dbReference>
<keyword evidence="2" id="KW-1185">Reference proteome</keyword>
<protein>
    <submittedName>
        <fullName evidence="1">Uncharacterized protein</fullName>
    </submittedName>
</protein>